<accession>A0AAV0JEK8</accession>
<dbReference type="AlphaFoldDB" id="A0AAV0JEK8"/>
<dbReference type="Proteomes" id="UP001154282">
    <property type="component" value="Unassembled WGS sequence"/>
</dbReference>
<comment type="caution">
    <text evidence="1">The sequence shown here is derived from an EMBL/GenBank/DDBJ whole genome shotgun (WGS) entry which is preliminary data.</text>
</comment>
<dbReference type="EMBL" id="CAMGYJ010000004">
    <property type="protein sequence ID" value="CAI0407430.1"/>
    <property type="molecule type" value="Genomic_DNA"/>
</dbReference>
<organism evidence="1 2">
    <name type="scientific">Linum tenue</name>
    <dbReference type="NCBI Taxonomy" id="586396"/>
    <lineage>
        <taxon>Eukaryota</taxon>
        <taxon>Viridiplantae</taxon>
        <taxon>Streptophyta</taxon>
        <taxon>Embryophyta</taxon>
        <taxon>Tracheophyta</taxon>
        <taxon>Spermatophyta</taxon>
        <taxon>Magnoliopsida</taxon>
        <taxon>eudicotyledons</taxon>
        <taxon>Gunneridae</taxon>
        <taxon>Pentapetalae</taxon>
        <taxon>rosids</taxon>
        <taxon>fabids</taxon>
        <taxon>Malpighiales</taxon>
        <taxon>Linaceae</taxon>
        <taxon>Linum</taxon>
    </lineage>
</organism>
<evidence type="ECO:0000313" key="1">
    <source>
        <dbReference type="EMBL" id="CAI0407430.1"/>
    </source>
</evidence>
<proteinExistence type="predicted"/>
<protein>
    <submittedName>
        <fullName evidence="1">Uncharacterized protein</fullName>
    </submittedName>
</protein>
<name>A0AAV0JEK8_9ROSI</name>
<reference evidence="1" key="1">
    <citation type="submission" date="2022-08" db="EMBL/GenBank/DDBJ databases">
        <authorList>
            <person name="Gutierrez-Valencia J."/>
        </authorList>
    </citation>
    <scope>NUCLEOTIDE SEQUENCE</scope>
</reference>
<keyword evidence="2" id="KW-1185">Reference proteome</keyword>
<gene>
    <name evidence="1" type="ORF">LITE_LOCUS13564</name>
</gene>
<evidence type="ECO:0000313" key="2">
    <source>
        <dbReference type="Proteomes" id="UP001154282"/>
    </source>
</evidence>
<sequence length="66" mass="7704">MLFSEGSITAKLLEEWVLPDGSTKHRVSIDRLVQLRIFTESVERLVLLAIYMWFLVTYMNPCRISS</sequence>